<comment type="caution">
    <text evidence="9">The sequence shown here is derived from an EMBL/GenBank/DDBJ whole genome shotgun (WGS) entry which is preliminary data.</text>
</comment>
<organism evidence="9 10">
    <name type="scientific">Vibrio casei</name>
    <dbReference type="NCBI Taxonomy" id="673372"/>
    <lineage>
        <taxon>Bacteria</taxon>
        <taxon>Pseudomonadati</taxon>
        <taxon>Pseudomonadota</taxon>
        <taxon>Gammaproteobacteria</taxon>
        <taxon>Vibrionales</taxon>
        <taxon>Vibrionaceae</taxon>
        <taxon>Vibrio</taxon>
    </lineage>
</organism>
<name>A0A368LP21_9VIBR</name>
<evidence type="ECO:0000256" key="7">
    <source>
        <dbReference type="ARBA" id="ARBA00023237"/>
    </source>
</evidence>
<evidence type="ECO:0000256" key="2">
    <source>
        <dbReference type="ARBA" id="ARBA00008163"/>
    </source>
</evidence>
<dbReference type="PANTHER" id="PTHR35093">
    <property type="entry name" value="OUTER MEMBRANE PROTEIN NMB0088-RELATED"/>
    <property type="match status" value="1"/>
</dbReference>
<dbReference type="RefSeq" id="WP_086958050.1">
    <property type="nucleotide sequence ID" value="NZ_FUKS01000003.1"/>
</dbReference>
<dbReference type="GO" id="GO:0015483">
    <property type="term" value="F:long-chain fatty acid transporting porin activity"/>
    <property type="evidence" value="ECO:0007669"/>
    <property type="project" value="TreeGrafter"/>
</dbReference>
<reference evidence="9 10" key="1">
    <citation type="journal article" date="2017" name="Elife">
        <title>Extensive horizontal gene transfer in cheese-associated bacteria.</title>
        <authorList>
            <person name="Bonham K.S."/>
            <person name="Wolfe B.E."/>
            <person name="Dutton R.J."/>
        </authorList>
    </citation>
    <scope>NUCLEOTIDE SEQUENCE [LARGE SCALE GENOMIC DNA]</scope>
    <source>
        <strain evidence="9 10">JB196</strain>
    </source>
</reference>
<keyword evidence="6" id="KW-0472">Membrane</keyword>
<keyword evidence="3" id="KW-1134">Transmembrane beta strand</keyword>
<gene>
    <name evidence="9" type="ORF">CIK83_08330</name>
</gene>
<keyword evidence="5 8" id="KW-0732">Signal</keyword>
<comment type="similarity">
    <text evidence="2">Belongs to the OmpP1/FadL family.</text>
</comment>
<evidence type="ECO:0000256" key="4">
    <source>
        <dbReference type="ARBA" id="ARBA00022692"/>
    </source>
</evidence>
<dbReference type="Gene3D" id="2.40.160.60">
    <property type="entry name" value="Outer membrane protein transport protein (OMPP1/FadL/TodX)"/>
    <property type="match status" value="1"/>
</dbReference>
<evidence type="ECO:0000256" key="5">
    <source>
        <dbReference type="ARBA" id="ARBA00022729"/>
    </source>
</evidence>
<keyword evidence="10" id="KW-1185">Reference proteome</keyword>
<evidence type="ECO:0000256" key="3">
    <source>
        <dbReference type="ARBA" id="ARBA00022452"/>
    </source>
</evidence>
<comment type="subcellular location">
    <subcellularLocation>
        <location evidence="1">Cell outer membrane</location>
        <topology evidence="1">Multi-pass membrane protein</topology>
    </subcellularLocation>
</comment>
<evidence type="ECO:0000313" key="9">
    <source>
        <dbReference type="EMBL" id="RCS73617.1"/>
    </source>
</evidence>
<sequence length="438" mass="46951">MKKLHVFTASTLASTLLIASPSVFAAGFQIAAQSATGVGRAYAGDGIIGDNASVMAINPAAMALFDKTSFTMGATAIKPQISVKDGMYNSNMDGSTDRPVSYDDAGNLAVAPNMFLVIPLNDKWAVGAGLYSNFGTESEFDSSFPGEYGGESSIISADLALAVSYRLNQQWSFGAGLDVVYGHGKFKRSMAVDGSTDITIDVPGPLDPTLPIDINRSINAIDVDATGAGLGWNVGSTYELNENNRWGFSYHASPEIHATGKIDGPGGITLADEVVVPLPDFAQISGYNRFKGTKFALSYTVQWTDWSKFDELATAGPNISLQKFEWKDTWSYSIGGTYYLSNQWTLRAGYMFDQGAQDEITTIAVPDSNRNWLSAGFSYAPTSDSSIDFGFTYLLGVDVDTKEHHGDQLDDGNYSISSITATTHTDAIIAGIQYSKTF</sequence>
<dbReference type="Proteomes" id="UP000252479">
    <property type="component" value="Unassembled WGS sequence"/>
</dbReference>
<accession>A0A368LP21</accession>
<feature type="chain" id="PRO_5016817944" evidence="8">
    <location>
        <begin position="26"/>
        <end position="438"/>
    </location>
</feature>
<dbReference type="PANTHER" id="PTHR35093:SF1">
    <property type="entry name" value="OUTER MEMBRANE LONG-CHAIN FATTY ACID RECEPTOR FADL FAMILY"/>
    <property type="match status" value="1"/>
</dbReference>
<dbReference type="EMBL" id="QPGL01000001">
    <property type="protein sequence ID" value="RCS73617.1"/>
    <property type="molecule type" value="Genomic_DNA"/>
</dbReference>
<dbReference type="AlphaFoldDB" id="A0A368LP21"/>
<evidence type="ECO:0000256" key="8">
    <source>
        <dbReference type="SAM" id="SignalP"/>
    </source>
</evidence>
<dbReference type="GeneID" id="303188924"/>
<keyword evidence="7" id="KW-0998">Cell outer membrane</keyword>
<dbReference type="SUPFAM" id="SSF56935">
    <property type="entry name" value="Porins"/>
    <property type="match status" value="1"/>
</dbReference>
<feature type="signal peptide" evidence="8">
    <location>
        <begin position="1"/>
        <end position="25"/>
    </location>
</feature>
<dbReference type="Pfam" id="PF03349">
    <property type="entry name" value="Toluene_X"/>
    <property type="match status" value="1"/>
</dbReference>
<evidence type="ECO:0000256" key="1">
    <source>
        <dbReference type="ARBA" id="ARBA00004571"/>
    </source>
</evidence>
<keyword evidence="4" id="KW-0812">Transmembrane</keyword>
<evidence type="ECO:0000256" key="6">
    <source>
        <dbReference type="ARBA" id="ARBA00023136"/>
    </source>
</evidence>
<dbReference type="GO" id="GO:0009279">
    <property type="term" value="C:cell outer membrane"/>
    <property type="evidence" value="ECO:0007669"/>
    <property type="project" value="UniProtKB-SubCell"/>
</dbReference>
<proteinExistence type="inferred from homology"/>
<protein>
    <submittedName>
        <fullName evidence="9">Transporter</fullName>
    </submittedName>
</protein>
<evidence type="ECO:0000313" key="10">
    <source>
        <dbReference type="Proteomes" id="UP000252479"/>
    </source>
</evidence>
<dbReference type="InterPro" id="IPR005017">
    <property type="entry name" value="OMPP1/FadL/TodX"/>
</dbReference>